<evidence type="ECO:0008006" key="8">
    <source>
        <dbReference type="Google" id="ProtNLM"/>
    </source>
</evidence>
<evidence type="ECO:0000256" key="1">
    <source>
        <dbReference type="ARBA" id="ARBA00023002"/>
    </source>
</evidence>
<reference evidence="6 7" key="1">
    <citation type="submission" date="2023-10" db="EMBL/GenBank/DDBJ databases">
        <title>Chromosome-scale genome assembly provides insights into flower coloration mechanisms of Canna indica.</title>
        <authorList>
            <person name="Li C."/>
        </authorList>
    </citation>
    <scope>NUCLEOTIDE SEQUENCE [LARGE SCALE GENOMIC DNA]</scope>
    <source>
        <tissue evidence="6">Flower</tissue>
    </source>
</reference>
<dbReference type="PRINTS" id="PR00086">
    <property type="entry name" value="LLDHDRGNASE"/>
</dbReference>
<evidence type="ECO:0000256" key="3">
    <source>
        <dbReference type="RuleBase" id="RU003369"/>
    </source>
</evidence>
<keyword evidence="2" id="KW-0520">NAD</keyword>
<name>A0AAQ3KD56_9LILI</name>
<feature type="domain" description="Lactate/malate dehydrogenase N-terminal" evidence="4">
    <location>
        <begin position="36"/>
        <end position="123"/>
    </location>
</feature>
<dbReference type="AlphaFoldDB" id="A0AAQ3KD56"/>
<accession>A0AAQ3KD56</accession>
<keyword evidence="1 3" id="KW-0560">Oxidoreductase</keyword>
<dbReference type="InterPro" id="IPR001557">
    <property type="entry name" value="L-lactate/malate_DH"/>
</dbReference>
<comment type="similarity">
    <text evidence="3">Belongs to the LDH/MDH superfamily.</text>
</comment>
<sequence>MFWDVSRCSGMLQHLIWDIVYDLETLGNSTLPLSSPHTKIVASSDYSVTTNSNLYIITAGARQLPGEMRLNLLQRNLALFKHIVPSVAKYSSGTLLVVVSNPVDVLTYIVWKLFRFSPNQVIGSSTNLNSSRFRFLLADHLEVNAQDVQACMVGEHEDSSVALWSSINIGGVSILSQLTDEKALIEQGVLEKIRKLGGGGERIRGYPPQGLHLLGRRLLGGESRSLFTSRSALSSPDFVARQGVLRHSR</sequence>
<dbReference type="EMBL" id="CP136893">
    <property type="protein sequence ID" value="WOL05003.1"/>
    <property type="molecule type" value="Genomic_DNA"/>
</dbReference>
<evidence type="ECO:0000259" key="5">
    <source>
        <dbReference type="Pfam" id="PF02866"/>
    </source>
</evidence>
<dbReference type="Gene3D" id="3.90.110.10">
    <property type="entry name" value="Lactate dehydrogenase/glycoside hydrolase, family 4, C-terminal"/>
    <property type="match status" value="1"/>
</dbReference>
<dbReference type="InterPro" id="IPR022383">
    <property type="entry name" value="Lactate/malate_DH_C"/>
</dbReference>
<evidence type="ECO:0000313" key="7">
    <source>
        <dbReference type="Proteomes" id="UP001327560"/>
    </source>
</evidence>
<dbReference type="SUPFAM" id="SSF51735">
    <property type="entry name" value="NAD(P)-binding Rossmann-fold domains"/>
    <property type="match status" value="1"/>
</dbReference>
<dbReference type="InterPro" id="IPR036291">
    <property type="entry name" value="NAD(P)-bd_dom_sf"/>
</dbReference>
<dbReference type="Pfam" id="PF02866">
    <property type="entry name" value="Ldh_1_C"/>
    <property type="match status" value="1"/>
</dbReference>
<feature type="domain" description="Lactate/malate dehydrogenase C-terminal" evidence="5">
    <location>
        <begin position="126"/>
        <end position="187"/>
    </location>
</feature>
<dbReference type="SUPFAM" id="SSF56327">
    <property type="entry name" value="LDH C-terminal domain-like"/>
    <property type="match status" value="1"/>
</dbReference>
<dbReference type="PANTHER" id="PTHR43128">
    <property type="entry name" value="L-2-HYDROXYCARBOXYLATE DEHYDROGENASE (NAD(P)(+))"/>
    <property type="match status" value="1"/>
</dbReference>
<organism evidence="6 7">
    <name type="scientific">Canna indica</name>
    <name type="common">Indian-shot</name>
    <dbReference type="NCBI Taxonomy" id="4628"/>
    <lineage>
        <taxon>Eukaryota</taxon>
        <taxon>Viridiplantae</taxon>
        <taxon>Streptophyta</taxon>
        <taxon>Embryophyta</taxon>
        <taxon>Tracheophyta</taxon>
        <taxon>Spermatophyta</taxon>
        <taxon>Magnoliopsida</taxon>
        <taxon>Liliopsida</taxon>
        <taxon>Zingiberales</taxon>
        <taxon>Cannaceae</taxon>
        <taxon>Canna</taxon>
    </lineage>
</organism>
<dbReference type="Gene3D" id="3.40.50.720">
    <property type="entry name" value="NAD(P)-binding Rossmann-like Domain"/>
    <property type="match status" value="1"/>
</dbReference>
<evidence type="ECO:0000256" key="2">
    <source>
        <dbReference type="ARBA" id="ARBA00023027"/>
    </source>
</evidence>
<dbReference type="InterPro" id="IPR015955">
    <property type="entry name" value="Lactate_DH/Glyco_Ohase_4_C"/>
</dbReference>
<keyword evidence="7" id="KW-1185">Reference proteome</keyword>
<proteinExistence type="inferred from homology"/>
<evidence type="ECO:0000313" key="6">
    <source>
        <dbReference type="EMBL" id="WOL05003.1"/>
    </source>
</evidence>
<dbReference type="Proteomes" id="UP001327560">
    <property type="component" value="Chromosome 4"/>
</dbReference>
<evidence type="ECO:0000259" key="4">
    <source>
        <dbReference type="Pfam" id="PF00056"/>
    </source>
</evidence>
<gene>
    <name evidence="6" type="ORF">Cni_G13726</name>
</gene>
<dbReference type="PANTHER" id="PTHR43128:SF16">
    <property type="entry name" value="L-LACTATE DEHYDROGENASE"/>
    <property type="match status" value="1"/>
</dbReference>
<protein>
    <recommendedName>
        <fullName evidence="8">L-lactate dehydrogenase</fullName>
    </recommendedName>
</protein>
<dbReference type="GO" id="GO:0004459">
    <property type="term" value="F:L-lactate dehydrogenase (NAD+) activity"/>
    <property type="evidence" value="ECO:0007669"/>
    <property type="project" value="TreeGrafter"/>
</dbReference>
<dbReference type="InterPro" id="IPR001236">
    <property type="entry name" value="Lactate/malate_DH_N"/>
</dbReference>
<dbReference type="GO" id="GO:0006089">
    <property type="term" value="P:lactate metabolic process"/>
    <property type="evidence" value="ECO:0007669"/>
    <property type="project" value="TreeGrafter"/>
</dbReference>
<dbReference type="Pfam" id="PF00056">
    <property type="entry name" value="Ldh_1_N"/>
    <property type="match status" value="1"/>
</dbReference>